<reference evidence="3 4" key="1">
    <citation type="submission" date="2018-11" db="EMBL/GenBank/DDBJ databases">
        <authorList>
            <consortium name="Pathogen Informatics"/>
        </authorList>
    </citation>
    <scope>NUCLEOTIDE SEQUENCE [LARGE SCALE GENOMIC DNA]</scope>
    <source>
        <strain evidence="3 4">Egypt</strain>
    </source>
</reference>
<evidence type="ECO:0000256" key="2">
    <source>
        <dbReference type="SAM" id="Phobius"/>
    </source>
</evidence>
<keyword evidence="2" id="KW-1133">Transmembrane helix</keyword>
<evidence type="ECO:0000313" key="3">
    <source>
        <dbReference type="EMBL" id="VDP88867.1"/>
    </source>
</evidence>
<accession>A0A3P8GIR7</accession>
<dbReference type="OrthoDB" id="6270684at2759"/>
<sequence length="457" mass="51767">MVQQRAFLQAYNQTAFQLLMQMVSDLTAANQDAINVSVMIHKLSDRLSQGLQRLDYLVLINASSSASPHHIKQKQCLMHINRVLWQFNEESKVLLQRPTSFLDDFHTAVADHATTGWKRKQMELYLVDSFYGAKSVMSARVMLLRKVLKAVMKLKLRFTNITNSSSQSGLKDSKTAAGTDPSQPHDCGPLTNDYVNVLNGIGARASVALSRIDHVNNGLHELLRDNRVVRATYPTYKVVPGQVYIDSLVLVTLQLTEEHVPESADVSLFVLKFFRSNLMSIITNTITLYIGLFLLLEVGFTRWKNRLTCNNPSTRGQPNNLSEAYFAPMKLRSPREPHSIPMIGRSSKPEKIPCTHLCEYCTMRPKPRYPQLDLESLAFVDSATPIYRCQNQFGSTVTTTTTPNPIPINQPIYFTDQFVCSARIHNSYLESSDFIEGVVIGHFDWKNINYEFCSSFE</sequence>
<dbReference type="Proteomes" id="UP000272942">
    <property type="component" value="Unassembled WGS sequence"/>
</dbReference>
<keyword evidence="2" id="KW-0472">Membrane</keyword>
<protein>
    <submittedName>
        <fullName evidence="3">Uncharacterized protein</fullName>
    </submittedName>
</protein>
<dbReference type="AlphaFoldDB" id="A0A3P8GIR7"/>
<evidence type="ECO:0000256" key="1">
    <source>
        <dbReference type="SAM" id="MobiDB-lite"/>
    </source>
</evidence>
<proteinExistence type="predicted"/>
<gene>
    <name evidence="3" type="ORF">ECPE_LOCUS11718</name>
</gene>
<feature type="transmembrane region" description="Helical" evidence="2">
    <location>
        <begin position="278"/>
        <end position="296"/>
    </location>
</feature>
<dbReference type="EMBL" id="UZAN01051370">
    <property type="protein sequence ID" value="VDP88867.1"/>
    <property type="molecule type" value="Genomic_DNA"/>
</dbReference>
<feature type="region of interest" description="Disordered" evidence="1">
    <location>
        <begin position="163"/>
        <end position="186"/>
    </location>
</feature>
<name>A0A3P8GIR7_9TREM</name>
<evidence type="ECO:0000313" key="4">
    <source>
        <dbReference type="Proteomes" id="UP000272942"/>
    </source>
</evidence>
<organism evidence="3 4">
    <name type="scientific">Echinostoma caproni</name>
    <dbReference type="NCBI Taxonomy" id="27848"/>
    <lineage>
        <taxon>Eukaryota</taxon>
        <taxon>Metazoa</taxon>
        <taxon>Spiralia</taxon>
        <taxon>Lophotrochozoa</taxon>
        <taxon>Platyhelminthes</taxon>
        <taxon>Trematoda</taxon>
        <taxon>Digenea</taxon>
        <taxon>Plagiorchiida</taxon>
        <taxon>Echinostomata</taxon>
        <taxon>Echinostomatoidea</taxon>
        <taxon>Echinostomatidae</taxon>
        <taxon>Echinostoma</taxon>
    </lineage>
</organism>
<keyword evidence="4" id="KW-1185">Reference proteome</keyword>
<keyword evidence="2" id="KW-0812">Transmembrane</keyword>